<sequence>MNNKSLTLSVSGAIKAELARQNKTGNDLTGLFGKSRDWVYARLRGDKPFTTDEMSRIADYLNIGVEDLLESARFGRRIASQQEMVA</sequence>
<reference evidence="1 2" key="1">
    <citation type="submission" date="2014-03" db="EMBL/GenBank/DDBJ databases">
        <title>Genomics of Bifidobacteria.</title>
        <authorList>
            <person name="Ventura M."/>
            <person name="Milani C."/>
            <person name="Lugli G.A."/>
        </authorList>
    </citation>
    <scope>NUCLEOTIDE SEQUENCE [LARGE SCALE GENOMIC DNA]</scope>
    <source>
        <strain evidence="1 2">LMG 21589</strain>
    </source>
</reference>
<proteinExistence type="predicted"/>
<dbReference type="InterPro" id="IPR010982">
    <property type="entry name" value="Lambda_DNA-bd_dom_sf"/>
</dbReference>
<comment type="caution">
    <text evidence="1">The sequence shown here is derived from an EMBL/GenBank/DDBJ whole genome shotgun (WGS) entry which is preliminary data.</text>
</comment>
<evidence type="ECO:0000313" key="1">
    <source>
        <dbReference type="EMBL" id="KFI94717.1"/>
    </source>
</evidence>
<evidence type="ECO:0000313" key="2">
    <source>
        <dbReference type="Proteomes" id="UP000029033"/>
    </source>
</evidence>
<dbReference type="RefSeq" id="WP_034535433.1">
    <property type="nucleotide sequence ID" value="NZ_CAUPKV010000022.1"/>
</dbReference>
<name>A0A087DGR7_9BIFI</name>
<dbReference type="AlphaFoldDB" id="A0A087DGR7"/>
<dbReference type="SUPFAM" id="SSF47413">
    <property type="entry name" value="lambda repressor-like DNA-binding domains"/>
    <property type="match status" value="1"/>
</dbReference>
<dbReference type="STRING" id="158787.BSCA_0769"/>
<dbReference type="OrthoDB" id="5119743at2"/>
<accession>A0A087DGR7</accession>
<dbReference type="GeneID" id="85167089"/>
<keyword evidence="2" id="KW-1185">Reference proteome</keyword>
<gene>
    <name evidence="1" type="ORF">BSCA_0769</name>
</gene>
<dbReference type="Proteomes" id="UP000029033">
    <property type="component" value="Unassembled WGS sequence"/>
</dbReference>
<protein>
    <submittedName>
        <fullName evidence="1">Toxin-antitoxin system, antitoxin component, Xre domain protein</fullName>
    </submittedName>
</protein>
<dbReference type="GO" id="GO:0003677">
    <property type="term" value="F:DNA binding"/>
    <property type="evidence" value="ECO:0007669"/>
    <property type="project" value="InterPro"/>
</dbReference>
<dbReference type="EMBL" id="JGZO01000006">
    <property type="protein sequence ID" value="KFI94717.1"/>
    <property type="molecule type" value="Genomic_DNA"/>
</dbReference>
<organism evidence="1 2">
    <name type="scientific">Bifidobacterium scardovii</name>
    <dbReference type="NCBI Taxonomy" id="158787"/>
    <lineage>
        <taxon>Bacteria</taxon>
        <taxon>Bacillati</taxon>
        <taxon>Actinomycetota</taxon>
        <taxon>Actinomycetes</taxon>
        <taxon>Bifidobacteriales</taxon>
        <taxon>Bifidobacteriaceae</taxon>
        <taxon>Bifidobacterium</taxon>
    </lineage>
</organism>